<dbReference type="GO" id="GO:0033627">
    <property type="term" value="P:cell adhesion mediated by integrin"/>
    <property type="evidence" value="ECO:0007669"/>
    <property type="project" value="TreeGrafter"/>
</dbReference>
<dbReference type="Pfam" id="PF03160">
    <property type="entry name" value="Calx-beta"/>
    <property type="match status" value="1"/>
</dbReference>
<dbReference type="InterPro" id="IPR003644">
    <property type="entry name" value="Calx_beta"/>
</dbReference>
<dbReference type="Pfam" id="PF23106">
    <property type="entry name" value="EGF_Teneurin"/>
    <property type="match status" value="1"/>
</dbReference>
<dbReference type="PROSITE" id="PS50024">
    <property type="entry name" value="SEA"/>
    <property type="match status" value="1"/>
</dbReference>
<feature type="domain" description="SEA" evidence="18">
    <location>
        <begin position="786"/>
        <end position="892"/>
    </location>
</feature>
<dbReference type="PROSITE" id="PS52047">
    <property type="entry name" value="I_EGF_2"/>
    <property type="match status" value="2"/>
</dbReference>
<dbReference type="FunFam" id="2.10.25.10:FF:000212">
    <property type="entry name" value="Integrin beta"/>
    <property type="match status" value="1"/>
</dbReference>
<evidence type="ECO:0000313" key="20">
    <source>
        <dbReference type="Ensembl" id="ENSVKKP00000023193.1"/>
    </source>
</evidence>
<keyword evidence="21" id="KW-1185">Reference proteome</keyword>
<keyword evidence="13 17" id="KW-0401">Integrin</keyword>
<evidence type="ECO:0000256" key="17">
    <source>
        <dbReference type="RuleBase" id="RU000633"/>
    </source>
</evidence>
<dbReference type="Gene3D" id="2.10.25.10">
    <property type="entry name" value="Laminin"/>
    <property type="match status" value="3"/>
</dbReference>
<evidence type="ECO:0000256" key="2">
    <source>
        <dbReference type="ARBA" id="ARBA00007449"/>
    </source>
</evidence>
<dbReference type="InterPro" id="IPR038081">
    <property type="entry name" value="CalX-like_sf"/>
</dbReference>
<name>A0A8D2LKA2_VARKO</name>
<keyword evidence="12" id="KW-1133">Transmembrane helix</keyword>
<dbReference type="SUPFAM" id="SSF69687">
    <property type="entry name" value="Integrin beta tail domain"/>
    <property type="match status" value="1"/>
</dbReference>
<dbReference type="PROSITE" id="PS50853">
    <property type="entry name" value="FN3"/>
    <property type="match status" value="4"/>
</dbReference>
<dbReference type="Pfam" id="PF17205">
    <property type="entry name" value="PSI_integrin"/>
    <property type="match status" value="1"/>
</dbReference>
<dbReference type="GO" id="GO:0009986">
    <property type="term" value="C:cell surface"/>
    <property type="evidence" value="ECO:0007669"/>
    <property type="project" value="TreeGrafter"/>
</dbReference>
<dbReference type="SUPFAM" id="SSF53300">
    <property type="entry name" value="vWA-like"/>
    <property type="match status" value="1"/>
</dbReference>
<dbReference type="Gene3D" id="2.60.40.2030">
    <property type="match status" value="1"/>
</dbReference>
<dbReference type="Gene3D" id="2.60.40.10">
    <property type="entry name" value="Immunoglobulins"/>
    <property type="match status" value="4"/>
</dbReference>
<organism evidence="20 21">
    <name type="scientific">Varanus komodoensis</name>
    <name type="common">Komodo dragon</name>
    <dbReference type="NCBI Taxonomy" id="61221"/>
    <lineage>
        <taxon>Eukaryota</taxon>
        <taxon>Metazoa</taxon>
        <taxon>Chordata</taxon>
        <taxon>Craniata</taxon>
        <taxon>Vertebrata</taxon>
        <taxon>Euteleostomi</taxon>
        <taxon>Lepidosauria</taxon>
        <taxon>Squamata</taxon>
        <taxon>Bifurcata</taxon>
        <taxon>Unidentata</taxon>
        <taxon>Episquamata</taxon>
        <taxon>Toxicofera</taxon>
        <taxon>Anguimorpha</taxon>
        <taxon>Paleoanguimorpha</taxon>
        <taxon>Varanoidea</taxon>
        <taxon>Varanidae</taxon>
        <taxon>Varanus</taxon>
    </lineage>
</organism>
<keyword evidence="5 17" id="KW-0812">Transmembrane</keyword>
<dbReference type="SMART" id="SM00187">
    <property type="entry name" value="INB"/>
    <property type="match status" value="1"/>
</dbReference>
<dbReference type="InterPro" id="IPR036465">
    <property type="entry name" value="vWFA_dom_sf"/>
</dbReference>
<dbReference type="FunFam" id="2.60.40.1510:FF:000006">
    <property type="entry name" value="Integrin beta"/>
    <property type="match status" value="1"/>
</dbReference>
<dbReference type="InterPro" id="IPR013783">
    <property type="entry name" value="Ig-like_fold"/>
</dbReference>
<evidence type="ECO:0000256" key="1">
    <source>
        <dbReference type="ARBA" id="ARBA00004251"/>
    </source>
</evidence>
<dbReference type="Gene3D" id="2.60.40.1510">
    <property type="entry name" value="ntegrin, alpha v. Chain A, domain 3"/>
    <property type="match status" value="1"/>
</dbReference>
<comment type="similarity">
    <text evidence="2 17">Belongs to the integrin beta chain family.</text>
</comment>
<dbReference type="GO" id="GO:0098609">
    <property type="term" value="P:cell-cell adhesion"/>
    <property type="evidence" value="ECO:0007669"/>
    <property type="project" value="TreeGrafter"/>
</dbReference>
<dbReference type="Gene3D" id="3.30.1680.10">
    <property type="entry name" value="ligand-binding face of the semaphorins, domain 2"/>
    <property type="match status" value="1"/>
</dbReference>
<dbReference type="SMART" id="SM01242">
    <property type="entry name" value="Integrin_B_tail"/>
    <property type="match status" value="1"/>
</dbReference>
<keyword evidence="10" id="KW-0460">Magnesium</keyword>
<keyword evidence="4" id="KW-0245">EGF-like domain</keyword>
<dbReference type="InterPro" id="IPR057073">
    <property type="entry name" value="EGF_integrin_2"/>
</dbReference>
<dbReference type="FunFam" id="2.60.40.10:FF:000146">
    <property type="entry name" value="Integrin beta"/>
    <property type="match status" value="2"/>
</dbReference>
<sequence length="1691" mass="189509">PGLNAFFNHCVASRAKSCTECIRVSKDCSFCTDENFKEQRCDFKVNLERHGCSEANIEFNINTSLKKTQVSPQNIAMRLRAGEEASFSMNVFEPLESPVDLYILMDFSYSMSDDLDNLKSMGENLATFLRELTEDYTIGFGKFVDKVSVPQTDMRPEKLREPWPHADPPFSFKNVIRLTRDINKFSEELRMERISGNLDAPEGGFDAILQTAVCKDYIGWRNDSTHLLVFSTESAFHYEADGSNVLSGIMRRNDEKCHLNAAGTYTFDTKQDYPSVPTLVRLLRRSNIIPIFAVTNHSYEYYEKLRTYFPISEVGRLQEDSSNIVELLRAAFERIRSKMDIRAYDTPKAMKTEITSMKYQKTESGSFNIVRGEVGTFNVRVKAHEQVGGKHVCDLPEKDRKGAIHIKPSSFTDKVAVDASVICDACPCEQQQEVRSAKCNFNGNFVCGQCVCNPGWRGAACNCSTSASADNTPCLRPGDTEPCSGRGECLCGQCQCYSEDETQRYEGQFCEFDNLQCPRTSGFLCNDRGRCYMGQCACESGWEGPGCECPTSNITCLTSNEVICNGRGRCECGRCICENPTPYTGLMCEESMALHVCKEDFQTCVQCQAWGTGEKKGKKCSDCPFRIQLVDELNQGPEVVMSDINTICSFQDEEDDCVYRYTKKEDVDQQRNGTIVVQRKKECPPGSFLWLIPLLILLMLLLGLLLLLCWKFCACCKVSSAFPPCGRTVGFKEDHYLLRQSLMTSDHLDTPMVRSGNLKGRDVVHWKIKNNVHKQDFSSFALNPKDVVPYGISLRLARLFTQNLAKPESREHEQLQKDVEENLNEIYRTVPGAHKFQQTKFRQNHTIVDTVLPASRSAKNEIVKITEKHVSQEAFSDLKVSPGYYTVISDQDAQGMVEFQEGVELVDVRVPLFIREEDDDEKQLQVEATDVPVGTAEIKRRLVNITIIKEQANSIIQFLQPGYSYSRFDQLAKIPVVREILENGKSQITYRTRDITAQGGKVRTDYVPVEGDLVFLPGEKQKEVQVKLLELTEIDALLRNQQPKQFSVDLISPRFGAKVGKYAQTTVTIADPGELLMRTGLGQVPRSILGAPINPNAQALSSRKIRFNWIPPPGKPVGYKVKYWIQGDPESEAHLLDSKVPSAELTNLYPYCDYEMQSCAYNAMGEGLYSEVVHCRTLEDVPSEPGRLAFNVVSSTVTQLSWAEPAETNGVITAYEVGYGPVNEGNRPIGPVRKVMVEDAKKRMVLIENLRESQPYRYTVKAKNGAGWGPEREATINLATQPKRPMSIPIIPDVPIIDAEGREDYDSYLMYSTDVLRSPAGSKHPSVSDDSEHMMNGRMDFIFPSSGGSLTRNASSSYNYLSPYVQHEKRVIGNSSLTREYTTVFWALSQPSEPSWMQLGVPETPTRLVFSALGPTSLKVSWQEPHCDKEVQGYSVQYQLLNGGEVQRLTIPNPTQNSVVVNDLLPNHSYVFKVKAQSDEGWGPEREGVITIESQVDPHSPLSPVPGSPFTLSTPSAPGPLVFTALSPDSLQLSWERPRQPNGLILGYMVTCETLHGGGEPRNIYVEGDNPETSLTVPYLSENVPYKFKVQAKTTQGFGPEREGIITIESQDAGTFIQEVYSLPREYNTLTSITHSPLDPLYTGEKKYDFSQSSSGGTLTKQVTQEFVTRTMMSNSTGTFSSHTERQLYEA</sequence>
<dbReference type="SMART" id="SM00060">
    <property type="entry name" value="FN3"/>
    <property type="match status" value="4"/>
</dbReference>
<evidence type="ECO:0000256" key="6">
    <source>
        <dbReference type="ARBA" id="ARBA00022723"/>
    </source>
</evidence>
<evidence type="ECO:0000256" key="5">
    <source>
        <dbReference type="ARBA" id="ARBA00022692"/>
    </source>
</evidence>
<evidence type="ECO:0000256" key="9">
    <source>
        <dbReference type="ARBA" id="ARBA00022837"/>
    </source>
</evidence>
<keyword evidence="6" id="KW-0479">Metal-binding</keyword>
<dbReference type="Gene3D" id="4.10.1240.30">
    <property type="match status" value="1"/>
</dbReference>
<dbReference type="SUPFAM" id="SSF103575">
    <property type="entry name" value="Plexin repeat"/>
    <property type="match status" value="1"/>
</dbReference>
<dbReference type="PROSITE" id="PS00243">
    <property type="entry name" value="I_EGF_1"/>
    <property type="match status" value="2"/>
</dbReference>
<dbReference type="FunFam" id="2.60.40.10:FF:000424">
    <property type="entry name" value="Integrin beta"/>
    <property type="match status" value="1"/>
</dbReference>
<dbReference type="SUPFAM" id="SSF141072">
    <property type="entry name" value="CalX-like"/>
    <property type="match status" value="1"/>
</dbReference>
<dbReference type="CDD" id="cd00063">
    <property type="entry name" value="FN3"/>
    <property type="match status" value="4"/>
</dbReference>
<dbReference type="FunFam" id="2.60.40.10:FF:000452">
    <property type="entry name" value="Integrin beta"/>
    <property type="match status" value="1"/>
</dbReference>
<dbReference type="InterPro" id="IPR036116">
    <property type="entry name" value="FN3_sf"/>
</dbReference>
<proteinExistence type="inferred from homology"/>
<protein>
    <recommendedName>
        <fullName evidence="17">Integrin beta</fullName>
    </recommendedName>
</protein>
<dbReference type="Gene3D" id="3.40.50.410">
    <property type="entry name" value="von Willebrand factor, type A domain"/>
    <property type="match status" value="1"/>
</dbReference>
<dbReference type="Pfam" id="PF00362">
    <property type="entry name" value="Integrin_beta"/>
    <property type="match status" value="1"/>
</dbReference>
<keyword evidence="11 17" id="KW-0130">Cell adhesion</keyword>
<dbReference type="FunFam" id="2.10.25.10:FF:000287">
    <property type="entry name" value="Integrin beta"/>
    <property type="match status" value="1"/>
</dbReference>
<evidence type="ECO:0000256" key="8">
    <source>
        <dbReference type="ARBA" id="ARBA00022737"/>
    </source>
</evidence>
<evidence type="ECO:0000256" key="15">
    <source>
        <dbReference type="ARBA" id="ARBA00023157"/>
    </source>
</evidence>
<keyword evidence="9" id="KW-0106">Calcium</keyword>
<dbReference type="PRINTS" id="PR01186">
    <property type="entry name" value="INTEGRINB"/>
</dbReference>
<dbReference type="PANTHER" id="PTHR10082">
    <property type="entry name" value="INTEGRIN BETA SUBUNIT"/>
    <property type="match status" value="1"/>
</dbReference>
<evidence type="ECO:0000256" key="16">
    <source>
        <dbReference type="ARBA" id="ARBA00023180"/>
    </source>
</evidence>
<dbReference type="GO" id="GO:0046872">
    <property type="term" value="F:metal ion binding"/>
    <property type="evidence" value="ECO:0007669"/>
    <property type="project" value="UniProtKB-KW"/>
</dbReference>
<dbReference type="InterPro" id="IPR057243">
    <property type="entry name" value="Integrin_I-EGF_CS"/>
</dbReference>
<evidence type="ECO:0000256" key="13">
    <source>
        <dbReference type="ARBA" id="ARBA00023037"/>
    </source>
</evidence>
<comment type="subcellular location">
    <subcellularLocation>
        <location evidence="1 17">Cell membrane</location>
        <topology evidence="1 17">Single-pass type I membrane protein</topology>
    </subcellularLocation>
</comment>
<keyword evidence="16" id="KW-0325">Glycoprotein</keyword>
<evidence type="ECO:0000256" key="12">
    <source>
        <dbReference type="ARBA" id="ARBA00022989"/>
    </source>
</evidence>
<dbReference type="Proteomes" id="UP000694545">
    <property type="component" value="Unplaced"/>
</dbReference>
<dbReference type="InterPro" id="IPR000082">
    <property type="entry name" value="SEA_dom"/>
</dbReference>
<evidence type="ECO:0000256" key="10">
    <source>
        <dbReference type="ARBA" id="ARBA00022842"/>
    </source>
</evidence>
<feature type="domain" description="Fibronectin type-III" evidence="19">
    <location>
        <begin position="1404"/>
        <end position="1497"/>
    </location>
</feature>
<feature type="domain" description="Fibronectin type-III" evidence="19">
    <location>
        <begin position="1091"/>
        <end position="1180"/>
    </location>
</feature>
<evidence type="ECO:0000259" key="19">
    <source>
        <dbReference type="PROSITE" id="PS50853"/>
    </source>
</evidence>
<dbReference type="GO" id="GO:0005925">
    <property type="term" value="C:focal adhesion"/>
    <property type="evidence" value="ECO:0007669"/>
    <property type="project" value="TreeGrafter"/>
</dbReference>
<dbReference type="SUPFAM" id="SSF57196">
    <property type="entry name" value="EGF/Laminin"/>
    <property type="match status" value="2"/>
</dbReference>
<dbReference type="InterPro" id="IPR040622">
    <property type="entry name" value="EGF_integrin_1"/>
</dbReference>
<dbReference type="Pfam" id="PF23105">
    <property type="entry name" value="EGF_integrin"/>
    <property type="match status" value="1"/>
</dbReference>
<dbReference type="InterPro" id="IPR003961">
    <property type="entry name" value="FN3_dom"/>
</dbReference>
<feature type="domain" description="Fibronectin type-III" evidence="19">
    <location>
        <begin position="1184"/>
        <end position="1283"/>
    </location>
</feature>
<dbReference type="InterPro" id="IPR015812">
    <property type="entry name" value="Integrin_bsu"/>
</dbReference>
<reference evidence="20" key="2">
    <citation type="submission" date="2025-09" db="UniProtKB">
        <authorList>
            <consortium name="Ensembl"/>
        </authorList>
    </citation>
    <scope>IDENTIFICATION</scope>
</reference>
<keyword evidence="15" id="KW-1015">Disulfide bond</keyword>
<dbReference type="GO" id="GO:0008305">
    <property type="term" value="C:integrin complex"/>
    <property type="evidence" value="ECO:0007669"/>
    <property type="project" value="TreeGrafter"/>
</dbReference>
<dbReference type="GO" id="GO:0007229">
    <property type="term" value="P:integrin-mediated signaling pathway"/>
    <property type="evidence" value="ECO:0007669"/>
    <property type="project" value="UniProtKB-KW"/>
</dbReference>
<dbReference type="FunFam" id="3.30.1680.10:FF:000002">
    <property type="entry name" value="Integrin beta"/>
    <property type="match status" value="1"/>
</dbReference>
<dbReference type="InterPro" id="IPR036349">
    <property type="entry name" value="Integrin_bsu_tail_dom_sf"/>
</dbReference>
<dbReference type="GO" id="GO:0016477">
    <property type="term" value="P:cell migration"/>
    <property type="evidence" value="ECO:0007669"/>
    <property type="project" value="TreeGrafter"/>
</dbReference>
<evidence type="ECO:0000256" key="3">
    <source>
        <dbReference type="ARBA" id="ARBA00022475"/>
    </source>
</evidence>
<dbReference type="Pfam" id="PF00041">
    <property type="entry name" value="fn3"/>
    <property type="match status" value="4"/>
</dbReference>
<evidence type="ECO:0000256" key="4">
    <source>
        <dbReference type="ARBA" id="ARBA00022536"/>
    </source>
</evidence>
<dbReference type="FunFam" id="3.40.50.410:FF:000036">
    <property type="entry name" value="Integrin beta"/>
    <property type="match status" value="1"/>
</dbReference>
<dbReference type="GO" id="GO:0005178">
    <property type="term" value="F:integrin binding"/>
    <property type="evidence" value="ECO:0007669"/>
    <property type="project" value="TreeGrafter"/>
</dbReference>
<keyword evidence="8" id="KW-0677">Repeat</keyword>
<keyword evidence="14" id="KW-0472">Membrane</keyword>
<dbReference type="GO" id="GO:0007160">
    <property type="term" value="P:cell-matrix adhesion"/>
    <property type="evidence" value="ECO:0007669"/>
    <property type="project" value="TreeGrafter"/>
</dbReference>
<feature type="domain" description="Fibronectin type-III" evidence="19">
    <location>
        <begin position="1517"/>
        <end position="1613"/>
    </location>
</feature>
<accession>A0A8D2LKA2</accession>
<dbReference type="InterPro" id="IPR033760">
    <property type="entry name" value="Integrin_beta_N"/>
</dbReference>
<evidence type="ECO:0000313" key="21">
    <source>
        <dbReference type="Proteomes" id="UP000694545"/>
    </source>
</evidence>
<evidence type="ECO:0000256" key="11">
    <source>
        <dbReference type="ARBA" id="ARBA00022889"/>
    </source>
</evidence>
<dbReference type="SMART" id="SM00237">
    <property type="entry name" value="Calx_beta"/>
    <property type="match status" value="1"/>
</dbReference>
<dbReference type="InterPro" id="IPR002369">
    <property type="entry name" value="Integrin_bsu_VWA"/>
</dbReference>
<evidence type="ECO:0000256" key="7">
    <source>
        <dbReference type="ARBA" id="ARBA00022729"/>
    </source>
</evidence>
<evidence type="ECO:0000256" key="14">
    <source>
        <dbReference type="ARBA" id="ARBA00023136"/>
    </source>
</evidence>
<dbReference type="PANTHER" id="PTHR10082:SF42">
    <property type="entry name" value="INTEGRIN BETA-4"/>
    <property type="match status" value="1"/>
</dbReference>
<evidence type="ECO:0000259" key="18">
    <source>
        <dbReference type="PROSITE" id="PS50024"/>
    </source>
</evidence>
<dbReference type="SUPFAM" id="SSF49265">
    <property type="entry name" value="Fibronectin type III"/>
    <property type="match status" value="2"/>
</dbReference>
<dbReference type="Pfam" id="PF07965">
    <property type="entry name" value="Integrin_B_tail"/>
    <property type="match status" value="1"/>
</dbReference>
<keyword evidence="3" id="KW-1003">Cell membrane</keyword>
<dbReference type="Pfam" id="PF18372">
    <property type="entry name" value="I-EGF_1"/>
    <property type="match status" value="1"/>
</dbReference>
<dbReference type="InterPro" id="IPR012896">
    <property type="entry name" value="Integrin_bsu_tail"/>
</dbReference>
<keyword evidence="7" id="KW-0732">Signal</keyword>
<dbReference type="Ensembl" id="ENSVKKT00000023770.1">
    <property type="protein sequence ID" value="ENSVKKP00000023193.1"/>
    <property type="gene ID" value="ENSVKKG00000014960.1"/>
</dbReference>
<reference evidence="20" key="1">
    <citation type="submission" date="2025-08" db="UniProtKB">
        <authorList>
            <consortium name="Ensembl"/>
        </authorList>
    </citation>
    <scope>IDENTIFICATION</scope>
</reference>